<reference evidence="3 4" key="1">
    <citation type="journal article" date="2021" name="Syst. Appl. Microbiol.">
        <title>Pseudomonas lalucatii sp. nov. isolated from Vallgornera, a karstic cave in Mallorca, Western Mediterranean.</title>
        <authorList>
            <person name="Busquets A."/>
            <person name="Mulet M."/>
            <person name="Gomila M."/>
            <person name="Garcia-Valdes E."/>
        </authorList>
    </citation>
    <scope>NUCLEOTIDE SEQUENCE [LARGE SCALE GENOMIC DNA]</scope>
    <source>
        <strain evidence="3 4">R1b54</strain>
    </source>
</reference>
<evidence type="ECO:0000259" key="1">
    <source>
        <dbReference type="Pfam" id="PF00557"/>
    </source>
</evidence>
<dbReference type="Gene3D" id="3.90.230.10">
    <property type="entry name" value="Creatinase/methionine aminopeptidase superfamily"/>
    <property type="match status" value="1"/>
</dbReference>
<keyword evidence="3" id="KW-0645">Protease</keyword>
<accession>A0ABS5PYV6</accession>
<dbReference type="RefSeq" id="WP_213638987.1">
    <property type="nucleotide sequence ID" value="NZ_JADPMV010000001.1"/>
</dbReference>
<keyword evidence="3" id="KW-0031">Aminopeptidase</keyword>
<evidence type="ECO:0000259" key="2">
    <source>
        <dbReference type="Pfam" id="PF01321"/>
    </source>
</evidence>
<dbReference type="GO" id="GO:0004177">
    <property type="term" value="F:aminopeptidase activity"/>
    <property type="evidence" value="ECO:0007669"/>
    <property type="project" value="UniProtKB-KW"/>
</dbReference>
<name>A0ABS5PYV6_9PSED</name>
<gene>
    <name evidence="3" type="ORF">I0D00_06845</name>
</gene>
<dbReference type="InterPro" id="IPR000994">
    <property type="entry name" value="Pept_M24"/>
</dbReference>
<dbReference type="PANTHER" id="PTHR46112">
    <property type="entry name" value="AMINOPEPTIDASE"/>
    <property type="match status" value="1"/>
</dbReference>
<feature type="domain" description="Peptidase M24" evidence="1">
    <location>
        <begin position="189"/>
        <end position="398"/>
    </location>
</feature>
<dbReference type="PANTHER" id="PTHR46112:SF2">
    <property type="entry name" value="XAA-PRO AMINOPEPTIDASE P-RELATED"/>
    <property type="match status" value="1"/>
</dbReference>
<keyword evidence="4" id="KW-1185">Reference proteome</keyword>
<proteinExistence type="predicted"/>
<evidence type="ECO:0000313" key="4">
    <source>
        <dbReference type="Proteomes" id="UP001196601"/>
    </source>
</evidence>
<keyword evidence="3" id="KW-0378">Hydrolase</keyword>
<dbReference type="Proteomes" id="UP001196601">
    <property type="component" value="Unassembled WGS sequence"/>
</dbReference>
<comment type="caution">
    <text evidence="3">The sequence shown here is derived from an EMBL/GenBank/DDBJ whole genome shotgun (WGS) entry which is preliminary data.</text>
</comment>
<dbReference type="InterPro" id="IPR029149">
    <property type="entry name" value="Creatin/AminoP/Spt16_N"/>
</dbReference>
<dbReference type="SUPFAM" id="SSF55920">
    <property type="entry name" value="Creatinase/aminopeptidase"/>
    <property type="match status" value="1"/>
</dbReference>
<protein>
    <submittedName>
        <fullName evidence="3">Aminopeptidase P family protein</fullName>
    </submittedName>
</protein>
<dbReference type="InterPro" id="IPR000587">
    <property type="entry name" value="Creatinase_N"/>
</dbReference>
<dbReference type="CDD" id="cd01066">
    <property type="entry name" value="APP_MetAP"/>
    <property type="match status" value="1"/>
</dbReference>
<feature type="domain" description="Creatinase N-terminal" evidence="2">
    <location>
        <begin position="34"/>
        <end position="181"/>
    </location>
</feature>
<dbReference type="Pfam" id="PF00557">
    <property type="entry name" value="Peptidase_M24"/>
    <property type="match status" value="1"/>
</dbReference>
<organism evidence="3 4">
    <name type="scientific">Pseudomonas lalucatii</name>
    <dbReference type="NCBI Taxonomy" id="1424203"/>
    <lineage>
        <taxon>Bacteria</taxon>
        <taxon>Pseudomonadati</taxon>
        <taxon>Pseudomonadota</taxon>
        <taxon>Gammaproteobacteria</taxon>
        <taxon>Pseudomonadales</taxon>
        <taxon>Pseudomonadaceae</taxon>
        <taxon>Pseudomonas</taxon>
    </lineage>
</organism>
<dbReference type="Gene3D" id="3.40.350.10">
    <property type="entry name" value="Creatinase/prolidase N-terminal domain"/>
    <property type="match status" value="1"/>
</dbReference>
<dbReference type="InterPro" id="IPR036005">
    <property type="entry name" value="Creatinase/aminopeptidase-like"/>
</dbReference>
<dbReference type="Pfam" id="PF01321">
    <property type="entry name" value="Creatinase_N"/>
    <property type="match status" value="1"/>
</dbReference>
<evidence type="ECO:0000313" key="3">
    <source>
        <dbReference type="EMBL" id="MBS7661662.1"/>
    </source>
</evidence>
<dbReference type="SUPFAM" id="SSF53092">
    <property type="entry name" value="Creatinase/prolidase N-terminal domain"/>
    <property type="match status" value="1"/>
</dbReference>
<sequence>MNNIDMVRLAHTSPVMRLTDTEAQIDMRRLRAYRLGRIREQLIKRDYAACILFDPISIRYATGFRNYALFQMHIPCSYLFVPAQGPVILYESESSYHIAKGLETIDECRPALQLNYFFGGSREQEWVNQWVDEVASLLHEHGGGNRRLAIGRTDARIPLALANCGHDIFDAQELVEAARLIKSPEEVLCMNHAITVAEVGISRMREALTPGMTEVQLWSILHQTNISMGGEWIDCRLLSSGDRANPWLQEASERIIRPGELVAFDTDMIGPLGYCADVSRTFHCGPGKPSDSQRRLYQLAHHEIQHNLALIRPGVSYRELSEKAFKPPAEFVANRYPCIAHGIGMCDEHPSIFYPQDFEKHGYDGVIEENMTLCVESYMGAEGGFEGVKLEQQVLVTANGCEVLSRYPFEEDLMA</sequence>
<dbReference type="InterPro" id="IPR050659">
    <property type="entry name" value="Peptidase_M24B"/>
</dbReference>
<dbReference type="EMBL" id="JADPMV010000001">
    <property type="protein sequence ID" value="MBS7661662.1"/>
    <property type="molecule type" value="Genomic_DNA"/>
</dbReference>